<dbReference type="Pfam" id="PF04586">
    <property type="entry name" value="Peptidase_S78"/>
    <property type="match status" value="1"/>
</dbReference>
<dbReference type="EMBL" id="BPQP01000089">
    <property type="protein sequence ID" value="GJD97471.1"/>
    <property type="molecule type" value="Genomic_DNA"/>
</dbReference>
<proteinExistence type="predicted"/>
<reference evidence="5" key="1">
    <citation type="journal article" date="2021" name="Front. Microbiol.">
        <title>Comprehensive Comparative Genomics and Phenotyping of Methylobacterium Species.</title>
        <authorList>
            <person name="Alessa O."/>
            <person name="Ogura Y."/>
            <person name="Fujitani Y."/>
            <person name="Takami H."/>
            <person name="Hayashi T."/>
            <person name="Sahin N."/>
            <person name="Tani A."/>
        </authorList>
    </citation>
    <scope>NUCLEOTIDE SEQUENCE</scope>
    <source>
        <strain evidence="5">DSM 19015</strain>
    </source>
</reference>
<name>A0ABQ4S3K3_9HYPH</name>
<feature type="domain" description="Prohead serine protease" evidence="4">
    <location>
        <begin position="108"/>
        <end position="198"/>
    </location>
</feature>
<dbReference type="RefSeq" id="WP_283206792.1">
    <property type="nucleotide sequence ID" value="NZ_BPQP01000089.1"/>
</dbReference>
<accession>A0ABQ4S3K3</accession>
<gene>
    <name evidence="5" type="ORF">OCOJLMKI_4702</name>
</gene>
<keyword evidence="6" id="KW-1185">Reference proteome</keyword>
<dbReference type="Proteomes" id="UP001055125">
    <property type="component" value="Unassembled WGS sequence"/>
</dbReference>
<evidence type="ECO:0000313" key="6">
    <source>
        <dbReference type="Proteomes" id="UP001055125"/>
    </source>
</evidence>
<evidence type="ECO:0000256" key="3">
    <source>
        <dbReference type="ARBA" id="ARBA00022801"/>
    </source>
</evidence>
<reference evidence="5" key="2">
    <citation type="submission" date="2021-08" db="EMBL/GenBank/DDBJ databases">
        <authorList>
            <person name="Tani A."/>
            <person name="Ola A."/>
            <person name="Ogura Y."/>
            <person name="Katsura K."/>
            <person name="Hayashi T."/>
        </authorList>
    </citation>
    <scope>NUCLEOTIDE SEQUENCE</scope>
    <source>
        <strain evidence="5">DSM 19015</strain>
    </source>
</reference>
<keyword evidence="3" id="KW-0378">Hydrolase</keyword>
<protein>
    <recommendedName>
        <fullName evidence="4">Prohead serine protease domain-containing protein</fullName>
    </recommendedName>
</protein>
<evidence type="ECO:0000256" key="1">
    <source>
        <dbReference type="ARBA" id="ARBA00022612"/>
    </source>
</evidence>
<evidence type="ECO:0000313" key="5">
    <source>
        <dbReference type="EMBL" id="GJD97471.1"/>
    </source>
</evidence>
<keyword evidence="2" id="KW-0645">Protease</keyword>
<organism evidence="5 6">
    <name type="scientific">Methylobacterium iners</name>
    <dbReference type="NCBI Taxonomy" id="418707"/>
    <lineage>
        <taxon>Bacteria</taxon>
        <taxon>Pseudomonadati</taxon>
        <taxon>Pseudomonadota</taxon>
        <taxon>Alphaproteobacteria</taxon>
        <taxon>Hyphomicrobiales</taxon>
        <taxon>Methylobacteriaceae</taxon>
        <taxon>Methylobacterium</taxon>
    </lineage>
</organism>
<keyword evidence="1" id="KW-1188">Viral release from host cell</keyword>
<dbReference type="InterPro" id="IPR054613">
    <property type="entry name" value="Peptidase_S78_dom"/>
</dbReference>
<evidence type="ECO:0000259" key="4">
    <source>
        <dbReference type="Pfam" id="PF04586"/>
    </source>
</evidence>
<evidence type="ECO:0000256" key="2">
    <source>
        <dbReference type="ARBA" id="ARBA00022670"/>
    </source>
</evidence>
<comment type="caution">
    <text evidence="5">The sequence shown here is derived from an EMBL/GenBank/DDBJ whole genome shotgun (WGS) entry which is preliminary data.</text>
</comment>
<sequence>MPQAATQDQDKAEAPVAHRLTRGLRAGEIRTRAAVNGAPASGTFDAEARTFEFTLLTSRSCNSYRYVLTDGDRWPAYTRVEEKLDMAGAVGLVELVGSSVLNSHRYWDIESVIGVIESAEVEGEALNCRARLSRRPDVEPIAQDIADGILRSMSGGFDIIEETLTVRENQDPLVTITKWRPREASVVPVPADPSARIRSGEPYVPQAKIVPPPAGQRSEAEPEAAAVVTAPVLPAATETVEAATAEVEAARSALAKAEATLASRAAAAPKAPVTGADAERTAHVAALREVARGRGEKVSKEFEALAGTGATVAELRSVCVAAIATTGGEIFGAAAPVSGGRAEAPLLTRNAYAAHRAAAAN</sequence>